<evidence type="ECO:0000256" key="3">
    <source>
        <dbReference type="ARBA" id="ARBA00022801"/>
    </source>
</evidence>
<evidence type="ECO:0000256" key="2">
    <source>
        <dbReference type="ARBA" id="ARBA00022729"/>
    </source>
</evidence>
<dbReference type="GO" id="GO:0009850">
    <property type="term" value="P:auxin metabolic process"/>
    <property type="evidence" value="ECO:0007669"/>
    <property type="project" value="InterPro"/>
</dbReference>
<dbReference type="CDD" id="cd08017">
    <property type="entry name" value="M20_IAA_Hyd"/>
    <property type="match status" value="1"/>
</dbReference>
<evidence type="ECO:0000256" key="1">
    <source>
        <dbReference type="ARBA" id="ARBA00006153"/>
    </source>
</evidence>
<comment type="caution">
    <text evidence="7">The sequence shown here is derived from an EMBL/GenBank/DDBJ whole genome shotgun (WGS) entry which is preliminary data.</text>
</comment>
<keyword evidence="2 5" id="KW-0732">Signal</keyword>
<sequence length="429" mass="46911">MVFSPILVCSLLFSCFLCALASQSSPLNAKALGEDLLQSAKESHFFDWMKSIRRRIHENPELGFEEYKTSELIRSELESMGIEYKWPYAKTGIVATIGSGEQPWFALRADMDALALQELVDWEHKSKNDGKMHACGHDVHVTMLLGAAKLLQKRKDYLKGTVKLVFQPAEEGKGGAYHMLKEGALEKVKAIFGIHVDPNTPTGMIASRPGPFLAASGRFLATIQGTGGHAASPHKAVDPILAASFAIQALQQLVSRESDPLQSAVVTVGIMKAGEALNVIPETVQFGGTYRSMTNEGFLYLAKRIEEIIKAQALVHRCSASVDFMEGELRSYPATVNDEAMYGHVKKVGEALLGDDKVQLCPMYMGAEDFSFYLQQMPGTDFYVGIRNESLGSTKALHSPFFFVDENVLPVGAALHAAVALTYLDTNAI</sequence>
<feature type="signal peptide" evidence="5">
    <location>
        <begin position="1"/>
        <end position="21"/>
    </location>
</feature>
<comment type="similarity">
    <text evidence="1">Belongs to the peptidase M20 family.</text>
</comment>
<feature type="binding site" evidence="4">
    <location>
        <position position="171"/>
    </location>
    <ligand>
        <name>Mn(2+)</name>
        <dbReference type="ChEBI" id="CHEBI:29035"/>
        <label>2</label>
    </ligand>
</feature>
<dbReference type="AlphaFoldDB" id="A0AAV7EDR2"/>
<keyword evidence="4" id="KW-0479">Metal-binding</keyword>
<dbReference type="InterPro" id="IPR044757">
    <property type="entry name" value="ILR1-like_Hyd"/>
</dbReference>
<dbReference type="PANTHER" id="PTHR11014:SF63">
    <property type="entry name" value="METALLOPEPTIDASE, PUTATIVE (AFU_ORTHOLOGUE AFUA_6G09600)-RELATED"/>
    <property type="match status" value="1"/>
</dbReference>
<dbReference type="InterPro" id="IPR036264">
    <property type="entry name" value="Bact_exopeptidase_dim_dom"/>
</dbReference>
<proteinExistence type="inferred from homology"/>
<keyword evidence="3" id="KW-0378">Hydrolase</keyword>
<dbReference type="Pfam" id="PF01546">
    <property type="entry name" value="Peptidase_M20"/>
    <property type="match status" value="1"/>
</dbReference>
<dbReference type="Proteomes" id="UP000825729">
    <property type="component" value="Unassembled WGS sequence"/>
</dbReference>
<organism evidence="7 8">
    <name type="scientific">Aristolochia fimbriata</name>
    <name type="common">White veined hardy Dutchman's pipe vine</name>
    <dbReference type="NCBI Taxonomy" id="158543"/>
    <lineage>
        <taxon>Eukaryota</taxon>
        <taxon>Viridiplantae</taxon>
        <taxon>Streptophyta</taxon>
        <taxon>Embryophyta</taxon>
        <taxon>Tracheophyta</taxon>
        <taxon>Spermatophyta</taxon>
        <taxon>Magnoliopsida</taxon>
        <taxon>Magnoliidae</taxon>
        <taxon>Piperales</taxon>
        <taxon>Aristolochiaceae</taxon>
        <taxon>Aristolochia</taxon>
    </lineage>
</organism>
<keyword evidence="8" id="KW-1185">Reference proteome</keyword>
<evidence type="ECO:0000259" key="6">
    <source>
        <dbReference type="Pfam" id="PF07687"/>
    </source>
</evidence>
<accession>A0AAV7EDR2</accession>
<reference evidence="7 8" key="1">
    <citation type="submission" date="2021-07" db="EMBL/GenBank/DDBJ databases">
        <title>The Aristolochia fimbriata genome: insights into angiosperm evolution, floral development and chemical biosynthesis.</title>
        <authorList>
            <person name="Jiao Y."/>
        </authorList>
    </citation>
    <scope>NUCLEOTIDE SEQUENCE [LARGE SCALE GENOMIC DNA]</scope>
    <source>
        <strain evidence="7">IBCAS-2021</strain>
        <tissue evidence="7">Leaf</tissue>
    </source>
</reference>
<feature type="binding site" evidence="4">
    <location>
        <position position="135"/>
    </location>
    <ligand>
        <name>Mn(2+)</name>
        <dbReference type="ChEBI" id="CHEBI:29035"/>
        <label>2</label>
    </ligand>
</feature>
<dbReference type="InterPro" id="IPR017439">
    <property type="entry name" value="Amidohydrolase"/>
</dbReference>
<dbReference type="InterPro" id="IPR011650">
    <property type="entry name" value="Peptidase_M20_dimer"/>
</dbReference>
<feature type="domain" description="Peptidase M20 dimerisation" evidence="6">
    <location>
        <begin position="220"/>
        <end position="313"/>
    </location>
</feature>
<name>A0AAV7EDR2_ARIFI</name>
<dbReference type="EMBL" id="JAINDJ010000005">
    <property type="protein sequence ID" value="KAG9446245.1"/>
    <property type="molecule type" value="Genomic_DNA"/>
</dbReference>
<dbReference type="NCBIfam" id="TIGR01891">
    <property type="entry name" value="amidohydrolases"/>
    <property type="match status" value="1"/>
</dbReference>
<feature type="binding site" evidence="4">
    <location>
        <position position="195"/>
    </location>
    <ligand>
        <name>Mn(2+)</name>
        <dbReference type="ChEBI" id="CHEBI:29035"/>
        <label>2</label>
    </ligand>
</feature>
<evidence type="ECO:0000313" key="7">
    <source>
        <dbReference type="EMBL" id="KAG9446245.1"/>
    </source>
</evidence>
<evidence type="ECO:0000256" key="5">
    <source>
        <dbReference type="SAM" id="SignalP"/>
    </source>
</evidence>
<protein>
    <recommendedName>
        <fullName evidence="6">Peptidase M20 dimerisation domain-containing protein</fullName>
    </recommendedName>
</protein>
<dbReference type="Pfam" id="PF07687">
    <property type="entry name" value="M20_dimer"/>
    <property type="match status" value="1"/>
</dbReference>
<keyword evidence="4" id="KW-0464">Manganese</keyword>
<dbReference type="GO" id="GO:0010179">
    <property type="term" value="F:IAA-Ala conjugate hydrolase activity"/>
    <property type="evidence" value="ECO:0007669"/>
    <property type="project" value="TreeGrafter"/>
</dbReference>
<dbReference type="FunFam" id="3.30.70.360:FF:000001">
    <property type="entry name" value="N-acetyldiaminopimelate deacetylase"/>
    <property type="match status" value="1"/>
</dbReference>
<feature type="binding site" evidence="4">
    <location>
        <position position="137"/>
    </location>
    <ligand>
        <name>Mn(2+)</name>
        <dbReference type="ChEBI" id="CHEBI:29035"/>
        <label>2</label>
    </ligand>
</feature>
<dbReference type="PIRSF" id="PIRSF005962">
    <property type="entry name" value="Pept_M20D_amidohydro"/>
    <property type="match status" value="1"/>
</dbReference>
<dbReference type="Gene3D" id="3.40.630.10">
    <property type="entry name" value="Zn peptidases"/>
    <property type="match status" value="1"/>
</dbReference>
<dbReference type="GO" id="GO:0046872">
    <property type="term" value="F:metal ion binding"/>
    <property type="evidence" value="ECO:0007669"/>
    <property type="project" value="UniProtKB-KW"/>
</dbReference>
<dbReference type="GO" id="GO:0005783">
    <property type="term" value="C:endoplasmic reticulum"/>
    <property type="evidence" value="ECO:0007669"/>
    <property type="project" value="TreeGrafter"/>
</dbReference>
<comment type="cofactor">
    <cofactor evidence="4">
        <name>Mn(2+)</name>
        <dbReference type="ChEBI" id="CHEBI:29035"/>
    </cofactor>
    <text evidence="4">The Mn(2+) ion enhances activity.</text>
</comment>
<evidence type="ECO:0000313" key="8">
    <source>
        <dbReference type="Proteomes" id="UP000825729"/>
    </source>
</evidence>
<dbReference type="InterPro" id="IPR002933">
    <property type="entry name" value="Peptidase_M20"/>
</dbReference>
<dbReference type="SUPFAM" id="SSF55031">
    <property type="entry name" value="Bacterial exopeptidase dimerisation domain"/>
    <property type="match status" value="1"/>
</dbReference>
<evidence type="ECO:0000256" key="4">
    <source>
        <dbReference type="PIRSR" id="PIRSR005962-1"/>
    </source>
</evidence>
<dbReference type="SUPFAM" id="SSF53187">
    <property type="entry name" value="Zn-dependent exopeptidases"/>
    <property type="match status" value="1"/>
</dbReference>
<feature type="binding site" evidence="4">
    <location>
        <position position="398"/>
    </location>
    <ligand>
        <name>Mn(2+)</name>
        <dbReference type="ChEBI" id="CHEBI:29035"/>
        <label>2</label>
    </ligand>
</feature>
<dbReference type="PANTHER" id="PTHR11014">
    <property type="entry name" value="PEPTIDASE M20 FAMILY MEMBER"/>
    <property type="match status" value="1"/>
</dbReference>
<feature type="chain" id="PRO_5043372601" description="Peptidase M20 dimerisation domain-containing protein" evidence="5">
    <location>
        <begin position="22"/>
        <end position="429"/>
    </location>
</feature>
<dbReference type="Gene3D" id="3.30.70.360">
    <property type="match status" value="1"/>
</dbReference>
<gene>
    <name evidence="7" type="ORF">H6P81_012373</name>
</gene>